<evidence type="ECO:0000256" key="1">
    <source>
        <dbReference type="ARBA" id="ARBA00010234"/>
    </source>
</evidence>
<comment type="similarity">
    <text evidence="1">Belongs to the phage antitermination Q type 1 family.</text>
</comment>
<keyword evidence="3" id="KW-0238">DNA-binding</keyword>
<dbReference type="OrthoDB" id="6432617at2"/>
<keyword evidence="2" id="KW-0805">Transcription regulation</keyword>
<dbReference type="STRING" id="1878942.GCA_900128755_00189"/>
<proteinExistence type="inferred from homology"/>
<evidence type="ECO:0000256" key="4">
    <source>
        <dbReference type="ARBA" id="ARBA00023163"/>
    </source>
</evidence>
<dbReference type="GO" id="GO:0003677">
    <property type="term" value="F:DNA binding"/>
    <property type="evidence" value="ECO:0007669"/>
    <property type="project" value="UniProtKB-KW"/>
</dbReference>
<evidence type="ECO:0000256" key="2">
    <source>
        <dbReference type="ARBA" id="ARBA00023015"/>
    </source>
</evidence>
<reference evidence="5 6" key="1">
    <citation type="submission" date="2017-05" db="EMBL/GenBank/DDBJ databases">
        <title>Genome sequence of Candidatus Fukatsuia symbiotica and Candidatus Hamiltonella defensa from Acyrthosiphon pisum strain 5D.</title>
        <authorList>
            <person name="Patel V.A."/>
            <person name="Chevignon G."/>
            <person name="Russell J.A."/>
            <person name="Oliver K.M."/>
        </authorList>
    </citation>
    <scope>NUCLEOTIDE SEQUENCE [LARGE SCALE GENOMIC DNA]</scope>
    <source>
        <strain evidence="5 6">5D</strain>
    </source>
</reference>
<dbReference type="RefSeq" id="WP_072550813.1">
    <property type="nucleotide sequence ID" value="NZ_CP021659.1"/>
</dbReference>
<keyword evidence="6" id="KW-1185">Reference proteome</keyword>
<dbReference type="AlphaFoldDB" id="A0A2U8I373"/>
<dbReference type="EMBL" id="CP021659">
    <property type="protein sequence ID" value="AWK13553.1"/>
    <property type="molecule type" value="Genomic_DNA"/>
</dbReference>
<organism evidence="5 6">
    <name type="scientific">Candidatus Fukatsuia symbiotica</name>
    <dbReference type="NCBI Taxonomy" id="1878942"/>
    <lineage>
        <taxon>Bacteria</taxon>
        <taxon>Pseudomonadati</taxon>
        <taxon>Pseudomonadota</taxon>
        <taxon>Gammaproteobacteria</taxon>
        <taxon>Enterobacterales</taxon>
        <taxon>Yersiniaceae</taxon>
        <taxon>Candidatus Fukatsuia</taxon>
    </lineage>
</organism>
<dbReference type="GO" id="GO:0060567">
    <property type="term" value="P:negative regulation of termination of DNA-templated transcription"/>
    <property type="evidence" value="ECO:0007669"/>
    <property type="project" value="InterPro"/>
</dbReference>
<dbReference type="InterPro" id="IPR010534">
    <property type="entry name" value="Phage_933W_GpQ"/>
</dbReference>
<evidence type="ECO:0000256" key="3">
    <source>
        <dbReference type="ARBA" id="ARBA00023125"/>
    </source>
</evidence>
<protein>
    <submittedName>
        <fullName evidence="5">Antitermination protein Q</fullName>
    </submittedName>
</protein>
<evidence type="ECO:0000313" key="6">
    <source>
        <dbReference type="Proteomes" id="UP000261875"/>
    </source>
</evidence>
<name>A0A2U8I373_9GAMM</name>
<dbReference type="Pfam" id="PF06530">
    <property type="entry name" value="Phage_antitermQ"/>
    <property type="match status" value="1"/>
</dbReference>
<gene>
    <name evidence="5" type="ORF">CCS41_02000</name>
</gene>
<sequence length="145" mass="16402">MRDINLILERWGTWARYSSRMDYSPIAAGFKGLFPASPNKTISCSDDDGMIIDHAVGRLKAVRKPEELTLILAHYVYCIPKRVIAKKWKCSESEIRRKIQVAEGFIDGCLAMKHVCLHMDPYVQKKGVQTDIIGKINTYASGSVR</sequence>
<evidence type="ECO:0000313" key="5">
    <source>
        <dbReference type="EMBL" id="AWK13553.1"/>
    </source>
</evidence>
<keyword evidence="4" id="KW-0804">Transcription</keyword>
<accession>A0A2U8I373</accession>
<dbReference type="KEGG" id="fsm:CCS41_02000"/>
<dbReference type="Proteomes" id="UP000261875">
    <property type="component" value="Chromosome"/>
</dbReference>